<sequence length="256" mass="27057">MSDTIQPPPRQQVFPPLDREAELDRLALKLRTASGVGRQVLNMVGAQAENLIGMLPERVRAGLEKATAAALEQSFNAAAATRRGRIADAPDWLTRAIAVGTGAAGGMGGVPTALAELPVTTTVILRAIQTIADEHGLDPSRPEVRAACVRVFAAAGPLDDDDGTDLTFLTMRLTVTGSAVQGMIARVAPRLAIPLGQKLAAQAIPVIGAAAGAATNYIFTSYYQDMARVQFGLMRLSEQTGEDMETLTEALRRRLA</sequence>
<dbReference type="RefSeq" id="WP_055680998.1">
    <property type="nucleotide sequence ID" value="NZ_CANMUL010000003.1"/>
</dbReference>
<dbReference type="STRING" id="282197.SAMN04488517_101138"/>
<name>A0A0M6XMT9_9RHOB</name>
<dbReference type="Pfam" id="PF12787">
    <property type="entry name" value="EcsC"/>
    <property type="match status" value="1"/>
</dbReference>
<organism evidence="1 2">
    <name type="scientific">Jannaschia rubra</name>
    <dbReference type="NCBI Taxonomy" id="282197"/>
    <lineage>
        <taxon>Bacteria</taxon>
        <taxon>Pseudomonadati</taxon>
        <taxon>Pseudomonadota</taxon>
        <taxon>Alphaproteobacteria</taxon>
        <taxon>Rhodobacterales</taxon>
        <taxon>Roseobacteraceae</taxon>
        <taxon>Jannaschia</taxon>
    </lineage>
</organism>
<reference evidence="1 2" key="1">
    <citation type="submission" date="2015-07" db="EMBL/GenBank/DDBJ databases">
        <authorList>
            <person name="Noorani M."/>
        </authorList>
    </citation>
    <scope>NUCLEOTIDE SEQUENCE [LARGE SCALE GENOMIC DNA]</scope>
    <source>
        <strain evidence="1 2">CECT 5088</strain>
    </source>
</reference>
<dbReference type="PANTHER" id="PTHR41260">
    <property type="entry name" value="PROTEIN ECSC"/>
    <property type="match status" value="1"/>
</dbReference>
<proteinExistence type="predicted"/>
<protein>
    <submittedName>
        <fullName evidence="1">EcsC protein family protein</fullName>
    </submittedName>
</protein>
<evidence type="ECO:0000313" key="2">
    <source>
        <dbReference type="Proteomes" id="UP000048908"/>
    </source>
</evidence>
<dbReference type="Proteomes" id="UP000048908">
    <property type="component" value="Unassembled WGS sequence"/>
</dbReference>
<dbReference type="EMBL" id="CXPG01000009">
    <property type="protein sequence ID" value="CTQ31521.1"/>
    <property type="molecule type" value="Genomic_DNA"/>
</dbReference>
<dbReference type="PANTHER" id="PTHR41260:SF1">
    <property type="entry name" value="PROTEIN ECSC"/>
    <property type="match status" value="1"/>
</dbReference>
<gene>
    <name evidence="1" type="ORF">JAN5088_00279</name>
</gene>
<keyword evidence="2" id="KW-1185">Reference proteome</keyword>
<dbReference type="InterPro" id="IPR024787">
    <property type="entry name" value="EcsC"/>
</dbReference>
<evidence type="ECO:0000313" key="1">
    <source>
        <dbReference type="EMBL" id="CTQ31521.1"/>
    </source>
</evidence>
<dbReference type="OrthoDB" id="7569638at2"/>
<dbReference type="AlphaFoldDB" id="A0A0M6XMT9"/>
<accession>A0A0M6XMT9</accession>